<dbReference type="Proteomes" id="UP000576087">
    <property type="component" value="Unassembled WGS sequence"/>
</dbReference>
<dbReference type="EMBL" id="JACIGY010000002">
    <property type="protein sequence ID" value="MBB4411318.1"/>
    <property type="molecule type" value="Genomic_DNA"/>
</dbReference>
<reference evidence="4 5" key="1">
    <citation type="submission" date="2020-08" db="EMBL/GenBank/DDBJ databases">
        <title>Genomic Encyclopedia of Type Strains, Phase IV (KMG-V): Genome sequencing to study the core and pangenomes of soil and plant-associated prokaryotes.</title>
        <authorList>
            <person name="Whitman W."/>
        </authorList>
    </citation>
    <scope>NUCLEOTIDE SEQUENCE [LARGE SCALE GENOMIC DNA]</scope>
    <source>
        <strain evidence="2 5">SEMIA 444</strain>
        <strain evidence="1 4">SEMIA 448</strain>
        <strain evidence="3 6">SEMIA 452</strain>
    </source>
</reference>
<dbReference type="AlphaFoldDB" id="A0A7W4SKI7"/>
<evidence type="ECO:0000313" key="3">
    <source>
        <dbReference type="EMBL" id="MBB4446007.1"/>
    </source>
</evidence>
<dbReference type="RefSeq" id="WP_148145474.1">
    <property type="nucleotide sequence ID" value="NZ_JACIGW010000002.1"/>
</dbReference>
<dbReference type="EMBL" id="JACIHM010000002">
    <property type="protein sequence ID" value="MBB4446007.1"/>
    <property type="molecule type" value="Genomic_DNA"/>
</dbReference>
<name>A0A7W4SKI7_9HYPH</name>
<proteinExistence type="predicted"/>
<dbReference type="Proteomes" id="UP000524535">
    <property type="component" value="Unassembled WGS sequence"/>
</dbReference>
<evidence type="ECO:0000313" key="5">
    <source>
        <dbReference type="Proteomes" id="UP000524535"/>
    </source>
</evidence>
<evidence type="ECO:0000313" key="4">
    <source>
        <dbReference type="Proteomes" id="UP000520770"/>
    </source>
</evidence>
<accession>A0A7W4SKI7</accession>
<dbReference type="EMBL" id="JACIGW010000002">
    <property type="protein sequence ID" value="MBB4348081.1"/>
    <property type="molecule type" value="Genomic_DNA"/>
</dbReference>
<evidence type="ECO:0000313" key="1">
    <source>
        <dbReference type="EMBL" id="MBB4348081.1"/>
    </source>
</evidence>
<sequence length="65" mass="7211">MTVTKDRFFKPTKLSADAKAKTTNSIVRDILDSEVAEREKKTQKLRALRLAQVSASPSGTSRFGK</sequence>
<evidence type="ECO:0000313" key="2">
    <source>
        <dbReference type="EMBL" id="MBB4411318.1"/>
    </source>
</evidence>
<dbReference type="Proteomes" id="UP000520770">
    <property type="component" value="Unassembled WGS sequence"/>
</dbReference>
<gene>
    <name evidence="2" type="ORF">GGE31_001823</name>
    <name evidence="1" type="ORF">GGE33_001823</name>
    <name evidence="3" type="ORF">GGE35_001823</name>
</gene>
<keyword evidence="5" id="KW-1185">Reference proteome</keyword>
<comment type="caution">
    <text evidence="1">The sequence shown here is derived from an EMBL/GenBank/DDBJ whole genome shotgun (WGS) entry which is preliminary data.</text>
</comment>
<evidence type="ECO:0000313" key="6">
    <source>
        <dbReference type="Proteomes" id="UP000576087"/>
    </source>
</evidence>
<protein>
    <submittedName>
        <fullName evidence="1">Uncharacterized protein</fullName>
    </submittedName>
</protein>
<organism evidence="1 4">
    <name type="scientific">Aliirhizobium cellulosilyticum</name>
    <dbReference type="NCBI Taxonomy" id="393664"/>
    <lineage>
        <taxon>Bacteria</taxon>
        <taxon>Pseudomonadati</taxon>
        <taxon>Pseudomonadota</taxon>
        <taxon>Alphaproteobacteria</taxon>
        <taxon>Hyphomicrobiales</taxon>
        <taxon>Rhizobiaceae</taxon>
        <taxon>Aliirhizobium</taxon>
    </lineage>
</organism>